<dbReference type="NCBIfam" id="NF042935">
    <property type="entry name" value="SCO6880_fam"/>
    <property type="match status" value="1"/>
</dbReference>
<keyword evidence="1" id="KW-0472">Membrane</keyword>
<dbReference type="Proteomes" id="UP000562124">
    <property type="component" value="Unassembled WGS sequence"/>
</dbReference>
<proteinExistence type="predicted"/>
<dbReference type="InterPro" id="IPR049978">
    <property type="entry name" value="SCO6880-like"/>
</dbReference>
<keyword evidence="3" id="KW-1185">Reference proteome</keyword>
<evidence type="ECO:0000313" key="2">
    <source>
        <dbReference type="EMBL" id="NMR19198.1"/>
    </source>
</evidence>
<reference evidence="2 3" key="1">
    <citation type="submission" date="2020-04" db="EMBL/GenBank/DDBJ databases">
        <title>Sequencing and Assembly of C. fimi.</title>
        <authorList>
            <person name="Ramsey A.R."/>
        </authorList>
    </citation>
    <scope>NUCLEOTIDE SEQUENCE [LARGE SCALE GENOMIC DNA]</scope>
    <source>
        <strain evidence="2 3">SB</strain>
    </source>
</reference>
<dbReference type="RefSeq" id="WP_169323315.1">
    <property type="nucleotide sequence ID" value="NZ_JABCJJ010000003.1"/>
</dbReference>
<feature type="transmembrane region" description="Helical" evidence="1">
    <location>
        <begin position="54"/>
        <end position="80"/>
    </location>
</feature>
<feature type="transmembrane region" description="Helical" evidence="1">
    <location>
        <begin position="18"/>
        <end position="42"/>
    </location>
</feature>
<evidence type="ECO:0000256" key="1">
    <source>
        <dbReference type="SAM" id="Phobius"/>
    </source>
</evidence>
<comment type="caution">
    <text evidence="2">The sequence shown here is derived from an EMBL/GenBank/DDBJ whole genome shotgun (WGS) entry which is preliminary data.</text>
</comment>
<sequence>MSTGPAAARFGRLERRGLLLGLSGPQVAVVAAGLAIATGAVYSRGAGGLVVSAAVWLPLLVAGTVSVAGRPVVAWVPLLAEWRARRFLGRTTLVVSTRRVPDARTLTLPGIPGTLMVTAAPTSGAALVLDRRAGTVTAIARVSGSGFLLDDAVTQDRKVAGWGRVLATWCQQSAVVRVQVLQRAVPGGGDPVRRWWAAHDAGAGSWADGVVAALVANVQSSATRQETLISVAVRAPRHLGRGLRPEAAATLELTLGALGEALVGADLHLDAWVRPEALGGVLRRAYAPDAAARAETAPVDLPVRLPGPTGATEEWDRLRTDTAVHAVYWVAQWPRTETDPGFLRPLLLAPGARRTVSLIAEPVPVARALREIRRGKVEHAADAAHRVRVGQVEDEATRAELDDLLRREAELVAGHGDLRFTALITVTVSTAAELAAGCAAMETDAAQSLCEVRRLVGQQGLAHAAGALPLARGAL</sequence>
<name>A0A7Y0LXJ8_CELFI</name>
<evidence type="ECO:0000313" key="3">
    <source>
        <dbReference type="Proteomes" id="UP000562124"/>
    </source>
</evidence>
<dbReference type="AlphaFoldDB" id="A0A7Y0LXJ8"/>
<dbReference type="EMBL" id="JABCJJ010000003">
    <property type="protein sequence ID" value="NMR19198.1"/>
    <property type="molecule type" value="Genomic_DNA"/>
</dbReference>
<keyword evidence="1" id="KW-0812">Transmembrane</keyword>
<protein>
    <submittedName>
        <fullName evidence="2">Uncharacterized protein</fullName>
    </submittedName>
</protein>
<gene>
    <name evidence="2" type="ORF">HIR71_03025</name>
</gene>
<keyword evidence="1" id="KW-1133">Transmembrane helix</keyword>
<accession>A0A7Y0LXJ8</accession>
<organism evidence="2 3">
    <name type="scientific">Cellulomonas fimi</name>
    <dbReference type="NCBI Taxonomy" id="1708"/>
    <lineage>
        <taxon>Bacteria</taxon>
        <taxon>Bacillati</taxon>
        <taxon>Actinomycetota</taxon>
        <taxon>Actinomycetes</taxon>
        <taxon>Micrococcales</taxon>
        <taxon>Cellulomonadaceae</taxon>
        <taxon>Cellulomonas</taxon>
    </lineage>
</organism>